<dbReference type="EMBL" id="LCMA01000026">
    <property type="protein sequence ID" value="KKU25530.1"/>
    <property type="molecule type" value="Genomic_DNA"/>
</dbReference>
<evidence type="ECO:0000256" key="2">
    <source>
        <dbReference type="SAM" id="Phobius"/>
    </source>
</evidence>
<dbReference type="Proteomes" id="UP000034175">
    <property type="component" value="Unassembled WGS sequence"/>
</dbReference>
<dbReference type="AlphaFoldDB" id="A0A0G1RXC5"/>
<keyword evidence="2" id="KW-1133">Transmembrane helix</keyword>
<evidence type="ECO:0000313" key="4">
    <source>
        <dbReference type="EMBL" id="KKU25530.1"/>
    </source>
</evidence>
<keyword evidence="1" id="KW-0732">Signal</keyword>
<keyword evidence="2" id="KW-0472">Membrane</keyword>
<comment type="caution">
    <text evidence="4">The sequence shown here is derived from an EMBL/GenBank/DDBJ whole genome shotgun (WGS) entry which is preliminary data.</text>
</comment>
<dbReference type="Pfam" id="PF18895">
    <property type="entry name" value="T4SS_pilin"/>
    <property type="match status" value="1"/>
</dbReference>
<protein>
    <recommendedName>
        <fullName evidence="3">SbsA Ig-like domain-containing protein</fullName>
    </recommendedName>
</protein>
<proteinExistence type="predicted"/>
<dbReference type="Gene3D" id="2.60.40.10">
    <property type="entry name" value="Immunoglobulins"/>
    <property type="match status" value="1"/>
</dbReference>
<sequence length="626" mass="65202">MLSSKKLKPYIFSGGIFLFLAIVIVIVNASTPALALDVPTVSNLSTRSLPDTAASIINAFVGLVGVIALGIFVYGGYVWMTSGGIPQRIALAKRILLSAVIGFIIILTSWAIVNFIIEGATGDEGGPGGACTEGSVSGCYDCVGGSWVYDNTNVSCGFGDLFTVKWVDPKNGDANIPLCRIIQAGFSKNVNTATVTSANVTIQMSCANDNSQCLNVLGGNNLGTCSVAGNTRCSGNIAALLGVQWNYFDALSDIDSLPDAFEFIPPAEWEKNRTYRIEMTTAVASLSGTALSGTFVSTFSTGSTTDNTAPQVASIVPDGSAVPVCRMKPISAVFNEPMRASSLKDAATLSVADPDYASLEISKADGSISPDGLSFSSFIPDPLSVIYSPNKPYDKNTAYYPILRAGEDTDGNKKIEGAEDKNGNGQPDGIQDACLNFLDQTSGDGLFGSPFGDYGDSPVDADDSPVDYSFTTEDSDDLQCDPEILNIVPIPAYYDAPTEIITLTGKNFGNTGEVKLKDSISVNFANNLCLNNASVPPNTDTGKTCLAAWNDASITLIAPARTQASGTLDGTIDGPVQVNLGGIGVCDLGGTNKCLNGINSGNVCTSNNDCPAGLSNIMSVDIASPH</sequence>
<dbReference type="InterPro" id="IPR032812">
    <property type="entry name" value="SbsA_Ig"/>
</dbReference>
<accession>A0A0G1RXC5</accession>
<dbReference type="InterPro" id="IPR043993">
    <property type="entry name" value="T4SS_pilin"/>
</dbReference>
<organism evidence="4 5">
    <name type="scientific">Candidatus Magasanikbacteria bacterium GW2011_GWA2_46_17</name>
    <dbReference type="NCBI Taxonomy" id="1619042"/>
    <lineage>
        <taxon>Bacteria</taxon>
        <taxon>Candidatus Magasanikiibacteriota</taxon>
    </lineage>
</organism>
<evidence type="ECO:0000313" key="5">
    <source>
        <dbReference type="Proteomes" id="UP000034175"/>
    </source>
</evidence>
<gene>
    <name evidence="4" type="ORF">UX39_C0026G0002</name>
</gene>
<reference evidence="4 5" key="1">
    <citation type="journal article" date="2015" name="Nature">
        <title>rRNA introns, odd ribosomes, and small enigmatic genomes across a large radiation of phyla.</title>
        <authorList>
            <person name="Brown C.T."/>
            <person name="Hug L.A."/>
            <person name="Thomas B.C."/>
            <person name="Sharon I."/>
            <person name="Castelle C.J."/>
            <person name="Singh A."/>
            <person name="Wilkins M.J."/>
            <person name="Williams K.H."/>
            <person name="Banfield J.F."/>
        </authorList>
    </citation>
    <scope>NUCLEOTIDE SEQUENCE [LARGE SCALE GENOMIC DNA]</scope>
</reference>
<keyword evidence="2" id="KW-0812">Transmembrane</keyword>
<feature type="domain" description="SbsA Ig-like" evidence="3">
    <location>
        <begin position="306"/>
        <end position="412"/>
    </location>
</feature>
<dbReference type="InterPro" id="IPR013783">
    <property type="entry name" value="Ig-like_fold"/>
</dbReference>
<evidence type="ECO:0000259" key="3">
    <source>
        <dbReference type="Pfam" id="PF13205"/>
    </source>
</evidence>
<name>A0A0G1RXC5_9BACT</name>
<feature type="transmembrane region" description="Helical" evidence="2">
    <location>
        <begin position="91"/>
        <end position="113"/>
    </location>
</feature>
<dbReference type="Pfam" id="PF13205">
    <property type="entry name" value="Big_5"/>
    <property type="match status" value="1"/>
</dbReference>
<feature type="transmembrane region" description="Helical" evidence="2">
    <location>
        <begin position="59"/>
        <end position="79"/>
    </location>
</feature>
<evidence type="ECO:0000256" key="1">
    <source>
        <dbReference type="ARBA" id="ARBA00022729"/>
    </source>
</evidence>